<accession>A0AA39T5V0</accession>
<dbReference type="Proteomes" id="UP001168877">
    <property type="component" value="Unassembled WGS sequence"/>
</dbReference>
<dbReference type="Pfam" id="PF06101">
    <property type="entry name" value="Vps62"/>
    <property type="match status" value="1"/>
</dbReference>
<dbReference type="EMBL" id="JAUESC010000003">
    <property type="protein sequence ID" value="KAK0601353.1"/>
    <property type="molecule type" value="Genomic_DNA"/>
</dbReference>
<gene>
    <name evidence="1" type="ORF">LWI29_023445</name>
</gene>
<dbReference type="InterPro" id="IPR009291">
    <property type="entry name" value="Vps62"/>
</dbReference>
<comment type="caution">
    <text evidence="1">The sequence shown here is derived from an EMBL/GenBank/DDBJ whole genome shotgun (WGS) entry which is preliminary data.</text>
</comment>
<protein>
    <submittedName>
        <fullName evidence="1">Uncharacterized protein</fullName>
    </submittedName>
</protein>
<proteinExistence type="predicted"/>
<dbReference type="PANTHER" id="PTHR48203">
    <property type="entry name" value="BNAC01G40110D PROTEIN"/>
    <property type="match status" value="1"/>
</dbReference>
<name>A0AA39T5V0_ACESA</name>
<reference evidence="1" key="1">
    <citation type="journal article" date="2022" name="Plant J.">
        <title>Strategies of tolerance reflected in two North American maple genomes.</title>
        <authorList>
            <person name="McEvoy S.L."/>
            <person name="Sezen U.U."/>
            <person name="Trouern-Trend A."/>
            <person name="McMahon S.M."/>
            <person name="Schaberg P.G."/>
            <person name="Yang J."/>
            <person name="Wegrzyn J.L."/>
            <person name="Swenson N.G."/>
        </authorList>
    </citation>
    <scope>NUCLEOTIDE SEQUENCE</scope>
    <source>
        <strain evidence="1">NS2018</strain>
    </source>
</reference>
<dbReference type="PANTHER" id="PTHR48203:SF3">
    <property type="entry name" value="VACUOLAR PROTEIN SORTING-ASSOCIATED PROTEIN 62"/>
    <property type="match status" value="1"/>
</dbReference>
<keyword evidence="2" id="KW-1185">Reference proteome</keyword>
<evidence type="ECO:0000313" key="2">
    <source>
        <dbReference type="Proteomes" id="UP001168877"/>
    </source>
</evidence>
<dbReference type="AlphaFoldDB" id="A0AA39T5V0"/>
<evidence type="ECO:0000313" key="1">
    <source>
        <dbReference type="EMBL" id="KAK0601353.1"/>
    </source>
</evidence>
<sequence length="133" mass="15187">MFGCECFYWNRLTGFDEFNSPEPELFSLPSPLPQWPQGKGFATGKINLGELEVTKITKFESIWSCTVLHGKGKAESKGVTFYKPVEIPDGFHCLGHYCQPNDHPLRGYVLVARMLLRNQKMVISIIHHLTFQL</sequence>
<organism evidence="1 2">
    <name type="scientific">Acer saccharum</name>
    <name type="common">Sugar maple</name>
    <dbReference type="NCBI Taxonomy" id="4024"/>
    <lineage>
        <taxon>Eukaryota</taxon>
        <taxon>Viridiplantae</taxon>
        <taxon>Streptophyta</taxon>
        <taxon>Embryophyta</taxon>
        <taxon>Tracheophyta</taxon>
        <taxon>Spermatophyta</taxon>
        <taxon>Magnoliopsida</taxon>
        <taxon>eudicotyledons</taxon>
        <taxon>Gunneridae</taxon>
        <taxon>Pentapetalae</taxon>
        <taxon>rosids</taxon>
        <taxon>malvids</taxon>
        <taxon>Sapindales</taxon>
        <taxon>Sapindaceae</taxon>
        <taxon>Hippocastanoideae</taxon>
        <taxon>Acereae</taxon>
        <taxon>Acer</taxon>
    </lineage>
</organism>
<reference evidence="1" key="2">
    <citation type="submission" date="2023-06" db="EMBL/GenBank/DDBJ databases">
        <authorList>
            <person name="Swenson N.G."/>
            <person name="Wegrzyn J.L."/>
            <person name="Mcevoy S.L."/>
        </authorList>
    </citation>
    <scope>NUCLEOTIDE SEQUENCE</scope>
    <source>
        <strain evidence="1">NS2018</strain>
        <tissue evidence="1">Leaf</tissue>
    </source>
</reference>